<dbReference type="Proteomes" id="UP001347796">
    <property type="component" value="Unassembled WGS sequence"/>
</dbReference>
<feature type="compositionally biased region" description="Basic and acidic residues" evidence="2">
    <location>
        <begin position="365"/>
        <end position="376"/>
    </location>
</feature>
<reference evidence="3 4" key="1">
    <citation type="submission" date="2024-01" db="EMBL/GenBank/DDBJ databases">
        <title>The genome of the rayed Mediterranean limpet Patella caerulea (Linnaeus, 1758).</title>
        <authorList>
            <person name="Anh-Thu Weber A."/>
            <person name="Halstead-Nussloch G."/>
        </authorList>
    </citation>
    <scope>NUCLEOTIDE SEQUENCE [LARGE SCALE GENOMIC DNA]</scope>
    <source>
        <strain evidence="3">AATW-2023a</strain>
        <tissue evidence="3">Whole specimen</tissue>
    </source>
</reference>
<feature type="compositionally biased region" description="Polar residues" evidence="2">
    <location>
        <begin position="172"/>
        <end position="183"/>
    </location>
</feature>
<dbReference type="EMBL" id="JAZGQO010000004">
    <property type="protein sequence ID" value="KAK6187629.1"/>
    <property type="molecule type" value="Genomic_DNA"/>
</dbReference>
<keyword evidence="1" id="KW-0175">Coiled coil</keyword>
<evidence type="ECO:0000256" key="2">
    <source>
        <dbReference type="SAM" id="MobiDB-lite"/>
    </source>
</evidence>
<dbReference type="AlphaFoldDB" id="A0AAN8K4Y1"/>
<comment type="caution">
    <text evidence="3">The sequence shown here is derived from an EMBL/GenBank/DDBJ whole genome shotgun (WGS) entry which is preliminary data.</text>
</comment>
<evidence type="ECO:0000313" key="4">
    <source>
        <dbReference type="Proteomes" id="UP001347796"/>
    </source>
</evidence>
<feature type="region of interest" description="Disordered" evidence="2">
    <location>
        <begin position="172"/>
        <end position="202"/>
    </location>
</feature>
<sequence>MSATLHVQTRKDYLRPSKTLQDLKEKLGAVFVDAKLIECPQNAFELARLQRRIEELEKQRYRRLADANREQRILYNSLSSKYVSDSSVSTFTDPVVLEVVDNKLPPPGFRFHSNGNPKLQFLTKTETTGNILKSGANIPNQESASAMTFKSGTDHVCSGSPTRNLQNVKDSCDAYSSNRSSPRPVTPHNQEDDNPPSLSSMKLSYNSLDYESEIKHLEKIIKQLQKDIATKRSSTSNLEIPVNVKHNYLRAHSRTDDIDDKQRMMFYTPNDRQRNDSAEPRHTHHSKCLACQMKLKHPGSERHFKRRIGQHDTKTRWKAPPRGTYVSSPRIHASVRAASAPELKRYSTNAPSEVILRTYKISEIPHRSQNDTREAHLSPTNKTSQGFHSYHGSSLRRFSSPAQRESQRQAFKSRAVSNCLMKEP</sequence>
<feature type="coiled-coil region" evidence="1">
    <location>
        <begin position="207"/>
        <end position="234"/>
    </location>
</feature>
<feature type="compositionally biased region" description="Polar residues" evidence="2">
    <location>
        <begin position="378"/>
        <end position="387"/>
    </location>
</feature>
<proteinExistence type="predicted"/>
<accession>A0AAN8K4Y1</accession>
<evidence type="ECO:0000256" key="1">
    <source>
        <dbReference type="SAM" id="Coils"/>
    </source>
</evidence>
<gene>
    <name evidence="3" type="ORF">SNE40_005609</name>
</gene>
<organism evidence="3 4">
    <name type="scientific">Patella caerulea</name>
    <name type="common">Rayed Mediterranean limpet</name>
    <dbReference type="NCBI Taxonomy" id="87958"/>
    <lineage>
        <taxon>Eukaryota</taxon>
        <taxon>Metazoa</taxon>
        <taxon>Spiralia</taxon>
        <taxon>Lophotrochozoa</taxon>
        <taxon>Mollusca</taxon>
        <taxon>Gastropoda</taxon>
        <taxon>Patellogastropoda</taxon>
        <taxon>Patelloidea</taxon>
        <taxon>Patellidae</taxon>
        <taxon>Patella</taxon>
    </lineage>
</organism>
<feature type="compositionally biased region" description="Polar residues" evidence="2">
    <location>
        <begin position="396"/>
        <end position="410"/>
    </location>
</feature>
<feature type="coiled-coil region" evidence="1">
    <location>
        <begin position="39"/>
        <end position="66"/>
    </location>
</feature>
<feature type="region of interest" description="Disordered" evidence="2">
    <location>
        <begin position="365"/>
        <end position="424"/>
    </location>
</feature>
<name>A0AAN8K4Y1_PATCE</name>
<keyword evidence="4" id="KW-1185">Reference proteome</keyword>
<protein>
    <submittedName>
        <fullName evidence="3">Uncharacterized protein</fullName>
    </submittedName>
</protein>
<evidence type="ECO:0000313" key="3">
    <source>
        <dbReference type="EMBL" id="KAK6187629.1"/>
    </source>
</evidence>